<name>A0A8S5LN74_9CAUD</name>
<protein>
    <submittedName>
        <fullName evidence="1">Uncharacterized protein</fullName>
    </submittedName>
</protein>
<organism evidence="1">
    <name type="scientific">Siphoviridae sp. ctsf32</name>
    <dbReference type="NCBI Taxonomy" id="2827594"/>
    <lineage>
        <taxon>Viruses</taxon>
        <taxon>Duplodnaviria</taxon>
        <taxon>Heunggongvirae</taxon>
        <taxon>Uroviricota</taxon>
        <taxon>Caudoviricetes</taxon>
    </lineage>
</organism>
<reference evidence="1" key="1">
    <citation type="journal article" date="2021" name="Proc. Natl. Acad. Sci. U.S.A.">
        <title>A Catalog of Tens of Thousands of Viruses from Human Metagenomes Reveals Hidden Associations with Chronic Diseases.</title>
        <authorList>
            <person name="Tisza M.J."/>
            <person name="Buck C.B."/>
        </authorList>
    </citation>
    <scope>NUCLEOTIDE SEQUENCE</scope>
    <source>
        <strain evidence="1">Ctsf32</strain>
    </source>
</reference>
<evidence type="ECO:0000313" key="1">
    <source>
        <dbReference type="EMBL" id="DAD71484.1"/>
    </source>
</evidence>
<accession>A0A8S5LN74</accession>
<dbReference type="EMBL" id="BK015882">
    <property type="protein sequence ID" value="DAD71484.1"/>
    <property type="molecule type" value="Genomic_DNA"/>
</dbReference>
<proteinExistence type="predicted"/>
<sequence>MKIPVVCNFSGGICTAPNTRCCHWKGAFCELDVYKVPENLTKDPFTEKKTCYDNSLCKRCVWKYNGGCSEWPG</sequence>